<sequence length="355" mass="38583">MLDRSTLKPLTSLRFFAAASVVVFHLGPHIGIHTSAWLANGVSFFFVLSGFILTYVHSRDGAAKAAFYWARFARIWPTHFLSFLIFIAVTPVGWVWATGGGFGIALINLALLQSWVPSQAYALSFNSVSWTLSVELLFYAVFPFIVAAKRFGLLYGLVAAATLAALAFAAVIYQGEPAGPWEWSPSLFAIQNPLMRLLEFMSGILAARLYLAGTYRPFAGAEWVAVAGAGLSVLLMSTVGRMAPAPIAIWLTLAGSQFAFAAMVYVFAFGTGILSRILSYRAPVLLGEISFATYMLHGIIIEKTVEYGWALGIATIYVASYVVWRFFETPVRLALTGRHYSPTSKASAGPQTFGP</sequence>
<reference evidence="1 2" key="1">
    <citation type="journal article" date="2024" name="Proc. Natl. Acad. Sci. U.S.A.">
        <title>The evolutionary genomics of adaptation to stress in wild rhizobium bacteria.</title>
        <authorList>
            <person name="Kehlet-Delgado H."/>
            <person name="Montoya A.P."/>
            <person name="Jensen K.T."/>
            <person name="Wendlandt C.E."/>
            <person name="Dexheimer C."/>
            <person name="Roberts M."/>
            <person name="Torres Martinez L."/>
            <person name="Friesen M.L."/>
            <person name="Griffitts J.S."/>
            <person name="Porter S.S."/>
        </authorList>
    </citation>
    <scope>NUCLEOTIDE SEQUENCE [LARGE SCALE GENOMIC DNA]</scope>
    <source>
        <strain evidence="1 2">M0468</strain>
    </source>
</reference>
<evidence type="ECO:0000313" key="2">
    <source>
        <dbReference type="Proteomes" id="UP001480082"/>
    </source>
</evidence>
<name>A0ACC6STY2_9HYPH</name>
<comment type="caution">
    <text evidence="1">The sequence shown here is derived from an EMBL/GenBank/DDBJ whole genome shotgun (WGS) entry which is preliminary data.</text>
</comment>
<dbReference type="Proteomes" id="UP001480082">
    <property type="component" value="Unassembled WGS sequence"/>
</dbReference>
<keyword evidence="1" id="KW-0012">Acyltransferase</keyword>
<accession>A0ACC6STY2</accession>
<evidence type="ECO:0000313" key="1">
    <source>
        <dbReference type="EMBL" id="MER9283165.1"/>
    </source>
</evidence>
<organism evidence="1 2">
    <name type="scientific">Mesorhizobium australicum</name>
    <dbReference type="NCBI Taxonomy" id="536018"/>
    <lineage>
        <taxon>Bacteria</taxon>
        <taxon>Pseudomonadati</taxon>
        <taxon>Pseudomonadota</taxon>
        <taxon>Alphaproteobacteria</taxon>
        <taxon>Hyphomicrobiales</taxon>
        <taxon>Phyllobacteriaceae</taxon>
        <taxon>Mesorhizobium</taxon>
    </lineage>
</organism>
<keyword evidence="2" id="KW-1185">Reference proteome</keyword>
<protein>
    <submittedName>
        <fullName evidence="1">Acyltransferase</fullName>
    </submittedName>
</protein>
<proteinExistence type="predicted"/>
<keyword evidence="1" id="KW-0808">Transferase</keyword>
<dbReference type="EMBL" id="JAMYRI010000002">
    <property type="protein sequence ID" value="MER9283165.1"/>
    <property type="molecule type" value="Genomic_DNA"/>
</dbReference>
<gene>
    <name evidence="1" type="ORF">NKI81_04205</name>
</gene>